<comment type="caution">
    <text evidence="1">The sequence shown here is derived from an EMBL/GenBank/DDBJ whole genome shotgun (WGS) entry which is preliminary data.</text>
</comment>
<proteinExistence type="predicted"/>
<keyword evidence="2" id="KW-1185">Reference proteome</keyword>
<gene>
    <name evidence="1" type="ORF">NK125_12605</name>
</gene>
<dbReference type="PROSITE" id="PS51257">
    <property type="entry name" value="PROKAR_LIPOPROTEIN"/>
    <property type="match status" value="1"/>
</dbReference>
<name>A0ABT1EBN1_9FIRM</name>
<dbReference type="EMBL" id="JAMZFW010000021">
    <property type="protein sequence ID" value="MCP1103245.1"/>
    <property type="molecule type" value="Genomic_DNA"/>
</dbReference>
<dbReference type="RefSeq" id="WP_262067019.1">
    <property type="nucleotide sequence ID" value="NZ_JAMXOD010000021.1"/>
</dbReference>
<evidence type="ECO:0000313" key="1">
    <source>
        <dbReference type="EMBL" id="MCP1103245.1"/>
    </source>
</evidence>
<accession>A0ABT1EBN1</accession>
<protein>
    <submittedName>
        <fullName evidence="1">Uncharacterized protein</fullName>
    </submittedName>
</protein>
<dbReference type="Proteomes" id="UP001523566">
    <property type="component" value="Unassembled WGS sequence"/>
</dbReference>
<reference evidence="1 2" key="1">
    <citation type="journal article" date="2022" name="Genome Biol. Evol.">
        <title>Host diet, physiology and behaviors set the stage for Lachnospiraceae cladogenesis.</title>
        <authorList>
            <person name="Vera-Ponce De Leon A."/>
            <person name="Schneider M."/>
            <person name="Jahnes B.C."/>
            <person name="Sadowski V."/>
            <person name="Camuy-Velez L.A."/>
            <person name="Duan J."/>
            <person name="Sabree Z.L."/>
        </authorList>
    </citation>
    <scope>NUCLEOTIDE SEQUENCE [LARGE SCALE GENOMIC DNA]</scope>
    <source>
        <strain evidence="1 2">PAL113</strain>
    </source>
</reference>
<organism evidence="1 2">
    <name type="scientific">Aequitasia blattaphilus</name>
    <dbReference type="NCBI Taxonomy" id="2949332"/>
    <lineage>
        <taxon>Bacteria</taxon>
        <taxon>Bacillati</taxon>
        <taxon>Bacillota</taxon>
        <taxon>Clostridia</taxon>
        <taxon>Lachnospirales</taxon>
        <taxon>Lachnospiraceae</taxon>
        <taxon>Aequitasia</taxon>
    </lineage>
</organism>
<evidence type="ECO:0000313" key="2">
    <source>
        <dbReference type="Proteomes" id="UP001523566"/>
    </source>
</evidence>
<sequence length="81" mass="9532">MKGQSLDLSTIICIGIGCNLSKDELFQLIRLGRICIDHPDDEYQKDYKYIIEHVYDENEKNKLFVINDYLVSRGYDCMFDC</sequence>